<dbReference type="RefSeq" id="WP_068711919.1">
    <property type="nucleotide sequence ID" value="NZ_LSZP01000039.1"/>
</dbReference>
<accession>A0A139SLR8</accession>
<evidence type="ECO:0000313" key="5">
    <source>
        <dbReference type="EMBL" id="KXU35503.1"/>
    </source>
</evidence>
<keyword evidence="2" id="KW-0677">Repeat</keyword>
<comment type="caution">
    <text evidence="5">The sequence shown here is derived from an EMBL/GenBank/DDBJ whole genome shotgun (WGS) entry which is preliminary data.</text>
</comment>
<dbReference type="Pfam" id="PF00400">
    <property type="entry name" value="WD40"/>
    <property type="match status" value="4"/>
</dbReference>
<feature type="domain" description="Anaphase-promoting complex subunit 4-like WD40" evidence="4">
    <location>
        <begin position="10"/>
        <end position="63"/>
    </location>
</feature>
<feature type="repeat" description="WD" evidence="3">
    <location>
        <begin position="286"/>
        <end position="320"/>
    </location>
</feature>
<dbReference type="STRING" id="1548208.AXK12_05115"/>
<dbReference type="AlphaFoldDB" id="A0A139SLR8"/>
<dbReference type="InterPro" id="IPR024977">
    <property type="entry name" value="Apc4-like_WD40_dom"/>
</dbReference>
<gene>
    <name evidence="5" type="ORF">AXK12_05115</name>
</gene>
<feature type="repeat" description="WD" evidence="3">
    <location>
        <begin position="50"/>
        <end position="93"/>
    </location>
</feature>
<dbReference type="Gene3D" id="2.130.10.10">
    <property type="entry name" value="YVTN repeat-like/Quinoprotein amine dehydrogenase"/>
    <property type="match status" value="3"/>
</dbReference>
<dbReference type="EMBL" id="LSZP01000039">
    <property type="protein sequence ID" value="KXU35503.1"/>
    <property type="molecule type" value="Genomic_DNA"/>
</dbReference>
<protein>
    <recommendedName>
        <fullName evidence="4">Anaphase-promoting complex subunit 4-like WD40 domain-containing protein</fullName>
    </recommendedName>
</protein>
<dbReference type="PANTHER" id="PTHR19848">
    <property type="entry name" value="WD40 REPEAT PROTEIN"/>
    <property type="match status" value="1"/>
</dbReference>
<keyword evidence="1 3" id="KW-0853">WD repeat</keyword>
<dbReference type="InterPro" id="IPR001680">
    <property type="entry name" value="WD40_rpt"/>
</dbReference>
<evidence type="ECO:0000256" key="1">
    <source>
        <dbReference type="ARBA" id="ARBA00022574"/>
    </source>
</evidence>
<sequence>MELVKHWAAQLDDYVIDLAWSPDGERLGVASAAGPISLYAVSTGALLHTAPGHADGTNCLAWQPSAKTQLLVSGGQEPRIKFWDAISGQHCATAELETGSGWCEHLAWKPALADSAETDEAAANGAAPRTGSPNKENCVLAAASGRQLYALRPDGSLAHRFAPAPKSLSALAWSPDGKTLAAAYYGGVQLWDGADFSLQKDLPYVGGIACLAWSPDGHWLVSGNHDPSVHLWRPAEDLELQMSGYSHKVNAIAFDARGRWLATSGGSDCCVWDCSGAGPEGRAPAMLPHDAKLCAVAFQNTHGLLAAASEEGTVKLWSVERALSSAGNTGGKPLRATVTMPAAATRLAWSPDDSLLAIGTTQGIVYTLKVSP</sequence>
<dbReference type="OrthoDB" id="511103at2"/>
<dbReference type="PROSITE" id="PS50082">
    <property type="entry name" value="WD_REPEATS_2"/>
    <property type="match status" value="3"/>
</dbReference>
<proteinExistence type="predicted"/>
<dbReference type="Proteomes" id="UP000071392">
    <property type="component" value="Unassembled WGS sequence"/>
</dbReference>
<evidence type="ECO:0000256" key="2">
    <source>
        <dbReference type="ARBA" id="ARBA00022737"/>
    </source>
</evidence>
<dbReference type="Pfam" id="PF12894">
    <property type="entry name" value="ANAPC4_WD40"/>
    <property type="match status" value="1"/>
</dbReference>
<evidence type="ECO:0000256" key="3">
    <source>
        <dbReference type="PROSITE-ProRule" id="PRU00221"/>
    </source>
</evidence>
<dbReference type="PANTHER" id="PTHR19848:SF8">
    <property type="entry name" value="F-BOX AND WD REPEAT DOMAIN CONTAINING 7"/>
    <property type="match status" value="1"/>
</dbReference>
<dbReference type="PROSITE" id="PS50294">
    <property type="entry name" value="WD_REPEATS_REGION"/>
    <property type="match status" value="2"/>
</dbReference>
<evidence type="ECO:0000259" key="4">
    <source>
        <dbReference type="Pfam" id="PF12894"/>
    </source>
</evidence>
<dbReference type="SMART" id="SM00320">
    <property type="entry name" value="WD40"/>
    <property type="match status" value="7"/>
</dbReference>
<keyword evidence="6" id="KW-1185">Reference proteome</keyword>
<reference evidence="5 6" key="1">
    <citation type="submission" date="2016-02" db="EMBL/GenBank/DDBJ databases">
        <authorList>
            <person name="Wen L."/>
            <person name="He K."/>
            <person name="Yang H."/>
        </authorList>
    </citation>
    <scope>NUCLEOTIDE SEQUENCE [LARGE SCALE GENOMIC DNA]</scope>
    <source>
        <strain evidence="5 6">CV41</strain>
    </source>
</reference>
<dbReference type="InterPro" id="IPR015943">
    <property type="entry name" value="WD40/YVTN_repeat-like_dom_sf"/>
</dbReference>
<evidence type="ECO:0000313" key="6">
    <source>
        <dbReference type="Proteomes" id="UP000071392"/>
    </source>
</evidence>
<feature type="repeat" description="WD" evidence="3">
    <location>
        <begin position="208"/>
        <end position="232"/>
    </location>
</feature>
<organism evidence="5 6">
    <name type="scientific">Cephaloticoccus capnophilus</name>
    <dbReference type="NCBI Taxonomy" id="1548208"/>
    <lineage>
        <taxon>Bacteria</taxon>
        <taxon>Pseudomonadati</taxon>
        <taxon>Verrucomicrobiota</taxon>
        <taxon>Opitutia</taxon>
        <taxon>Opitutales</taxon>
        <taxon>Opitutaceae</taxon>
        <taxon>Cephaloticoccus</taxon>
    </lineage>
</organism>
<name>A0A139SLR8_9BACT</name>
<dbReference type="InterPro" id="IPR036322">
    <property type="entry name" value="WD40_repeat_dom_sf"/>
</dbReference>
<dbReference type="SUPFAM" id="SSF50978">
    <property type="entry name" value="WD40 repeat-like"/>
    <property type="match status" value="1"/>
</dbReference>